<dbReference type="PANTHER" id="PTHR34561:SF1">
    <property type="entry name" value="NADH DEHYDROGENASE [UBIQUINONE] 1 ALPHA SUBCOMPLEX ASSEMBLY FACTOR 8"/>
    <property type="match status" value="1"/>
</dbReference>
<gene>
    <name evidence="1" type="ORF">RB653_009439</name>
</gene>
<dbReference type="GO" id="GO:0032981">
    <property type="term" value="P:mitochondrial respiratory chain complex I assembly"/>
    <property type="evidence" value="ECO:0007669"/>
    <property type="project" value="InterPro"/>
</dbReference>
<evidence type="ECO:0000313" key="1">
    <source>
        <dbReference type="EMBL" id="KAK5579753.1"/>
    </source>
</evidence>
<comment type="caution">
    <text evidence="1">The sequence shown here is derived from an EMBL/GenBank/DDBJ whole genome shotgun (WGS) entry which is preliminary data.</text>
</comment>
<dbReference type="GO" id="GO:0005739">
    <property type="term" value="C:mitochondrion"/>
    <property type="evidence" value="ECO:0007669"/>
    <property type="project" value="InterPro"/>
</dbReference>
<organism evidence="1 2">
    <name type="scientific">Dictyostelium firmibasis</name>
    <dbReference type="NCBI Taxonomy" id="79012"/>
    <lineage>
        <taxon>Eukaryota</taxon>
        <taxon>Amoebozoa</taxon>
        <taxon>Evosea</taxon>
        <taxon>Eumycetozoa</taxon>
        <taxon>Dictyostelia</taxon>
        <taxon>Dictyosteliales</taxon>
        <taxon>Dictyosteliaceae</taxon>
        <taxon>Dictyostelium</taxon>
    </lineage>
</organism>
<protein>
    <submittedName>
        <fullName evidence="1">Uncharacterized protein</fullName>
    </submittedName>
</protein>
<dbReference type="InterPro" id="IPR034595">
    <property type="entry name" value="NDUFAF8"/>
</dbReference>
<sequence>MIKSTTKWSQKVASSLGDCSIEMSVYGACVTSNLDNIEKNVCKAEFEKFKNCMAKSMASKKKKKMIHVHIQYNNNNYYNSNNNENNNILITICQNW</sequence>
<name>A0AAN7UEA9_9MYCE</name>
<evidence type="ECO:0000313" key="2">
    <source>
        <dbReference type="Proteomes" id="UP001344447"/>
    </source>
</evidence>
<dbReference type="PANTHER" id="PTHR34561">
    <property type="entry name" value="NADH DEHYDROGENASE [UBIQUINONE] 1 ALPHA SUBCOMPLEX ASSEMBLY FACTOR 8"/>
    <property type="match status" value="1"/>
</dbReference>
<keyword evidence="2" id="KW-1185">Reference proteome</keyword>
<dbReference type="Proteomes" id="UP001344447">
    <property type="component" value="Unassembled WGS sequence"/>
</dbReference>
<dbReference type="AlphaFoldDB" id="A0AAN7UEA9"/>
<proteinExistence type="predicted"/>
<dbReference type="EMBL" id="JAVFKY010000003">
    <property type="protein sequence ID" value="KAK5579753.1"/>
    <property type="molecule type" value="Genomic_DNA"/>
</dbReference>
<accession>A0AAN7UEA9</accession>
<reference evidence="1 2" key="1">
    <citation type="submission" date="2023-11" db="EMBL/GenBank/DDBJ databases">
        <title>Dfirmibasis_genome.</title>
        <authorList>
            <person name="Edelbroek B."/>
            <person name="Kjellin J."/>
            <person name="Jerlstrom-Hultqvist J."/>
            <person name="Soderbom F."/>
        </authorList>
    </citation>
    <scope>NUCLEOTIDE SEQUENCE [LARGE SCALE GENOMIC DNA]</scope>
    <source>
        <strain evidence="1 2">TNS-C-14</strain>
    </source>
</reference>